<dbReference type="EMBL" id="BLXZ01000008">
    <property type="protein sequence ID" value="GFO70061.1"/>
    <property type="molecule type" value="Genomic_DNA"/>
</dbReference>
<evidence type="ECO:0000313" key="4">
    <source>
        <dbReference type="Proteomes" id="UP000587586"/>
    </source>
</evidence>
<dbReference type="AlphaFoldDB" id="A0A6V8NC13"/>
<reference evidence="4" key="1">
    <citation type="submission" date="2020-06" db="EMBL/GenBank/DDBJ databases">
        <title>Draft genomic sequecing of Geomonas sp. Red745.</title>
        <authorList>
            <person name="Itoh H."/>
            <person name="Xu Z.X."/>
            <person name="Ushijima N."/>
            <person name="Masuda Y."/>
            <person name="Shiratori Y."/>
            <person name="Senoo K."/>
        </authorList>
    </citation>
    <scope>NUCLEOTIDE SEQUENCE [LARGE SCALE GENOMIC DNA]</scope>
    <source>
        <strain evidence="4">Red745</strain>
    </source>
</reference>
<keyword evidence="4" id="KW-1185">Reference proteome</keyword>
<name>A0A6V8NC13_9BACT</name>
<proteinExistence type="predicted"/>
<feature type="domain" description="DUF4082" evidence="2">
    <location>
        <begin position="43"/>
        <end position="158"/>
    </location>
</feature>
<dbReference type="InterPro" id="IPR025141">
    <property type="entry name" value="DUF4082"/>
</dbReference>
<dbReference type="Proteomes" id="UP000587586">
    <property type="component" value="Unassembled WGS sequence"/>
</dbReference>
<evidence type="ECO:0000256" key="1">
    <source>
        <dbReference type="SAM" id="SignalP"/>
    </source>
</evidence>
<evidence type="ECO:0000313" key="3">
    <source>
        <dbReference type="EMBL" id="GFO70061.1"/>
    </source>
</evidence>
<sequence length="174" mass="18300">MKALRIFAALVFWLAGMAGLADASTLAGTPSAGGWYFPGGGGTVGYEFRSSQAFMVTGLGVADYYGNGLTSGRPIGLFDMNGNLLASATVPAGTVSPKDANGYRWVDLATPYTLLSDTDYMLAAFYADSDPFASFASVNAPFTVESAWYTEGSALSMPNIAFDVGFFGRKLRKS</sequence>
<accession>A0A6V8NC13</accession>
<feature type="chain" id="PRO_5027721431" description="DUF4082 domain-containing protein" evidence="1">
    <location>
        <begin position="24"/>
        <end position="174"/>
    </location>
</feature>
<organism evidence="3 4">
    <name type="scientific">Geomonas limicola</name>
    <dbReference type="NCBI Taxonomy" id="2740186"/>
    <lineage>
        <taxon>Bacteria</taxon>
        <taxon>Pseudomonadati</taxon>
        <taxon>Thermodesulfobacteriota</taxon>
        <taxon>Desulfuromonadia</taxon>
        <taxon>Geobacterales</taxon>
        <taxon>Geobacteraceae</taxon>
        <taxon>Geomonas</taxon>
    </lineage>
</organism>
<keyword evidence="1" id="KW-0732">Signal</keyword>
<dbReference type="Pfam" id="PF13313">
    <property type="entry name" value="DUF4082"/>
    <property type="match status" value="1"/>
</dbReference>
<comment type="caution">
    <text evidence="3">The sequence shown here is derived from an EMBL/GenBank/DDBJ whole genome shotgun (WGS) entry which is preliminary data.</text>
</comment>
<gene>
    <name evidence="3" type="ORF">GMLC_36400</name>
</gene>
<evidence type="ECO:0000259" key="2">
    <source>
        <dbReference type="Pfam" id="PF13313"/>
    </source>
</evidence>
<feature type="signal peptide" evidence="1">
    <location>
        <begin position="1"/>
        <end position="23"/>
    </location>
</feature>
<protein>
    <recommendedName>
        <fullName evidence="2">DUF4082 domain-containing protein</fullName>
    </recommendedName>
</protein>
<dbReference type="RefSeq" id="WP_183362649.1">
    <property type="nucleotide sequence ID" value="NZ_BLXZ01000008.1"/>
</dbReference>